<reference evidence="7 8" key="1">
    <citation type="submission" date="2020-08" db="EMBL/GenBank/DDBJ databases">
        <authorList>
            <person name="Liu C."/>
            <person name="Sun Q."/>
        </authorList>
    </citation>
    <scope>NUCLEOTIDE SEQUENCE [LARGE SCALE GENOMIC DNA]</scope>
    <source>
        <strain evidence="7 8">NSJ-59</strain>
    </source>
</reference>
<name>A0ABR6VHF6_9FIRM</name>
<dbReference type="Pfam" id="PF00589">
    <property type="entry name" value="Phage_integrase"/>
    <property type="match status" value="1"/>
</dbReference>
<sequence length="331" mass="37518">MAKDGMEHFYIGRPEVVAQNEKLTDKARQSIYIARADNTIDAYRADWKDFCAWCIYHEESYFPAAPETIVNYINDLADNAKANTIARRISALTENYEAAGLSDKNPCRSPLVRNALRGIKRMKGTLQHGKAPILFDDIKEMLQCIDGDELLQARDRAILLIGFYGAMRRSEIAGLDVEDLNFTRLGLLITLRKSKTDQFDQGQMIAIPYIDDKEVCAVTALKHWLDLSGITTGPVFRGFTKAHTIRKNRISDKSIALIVKHYVGLMGMNPDEYGAHSLRHGFATSAAMQHVEERQIMRQTRHKSQAIVRRYIDEADRLIDNPIFKITGGKK</sequence>
<dbReference type="Proteomes" id="UP000606870">
    <property type="component" value="Unassembled WGS sequence"/>
</dbReference>
<keyword evidence="1" id="KW-0229">DNA integration</keyword>
<dbReference type="Pfam" id="PF02899">
    <property type="entry name" value="Phage_int_SAM_1"/>
    <property type="match status" value="1"/>
</dbReference>
<dbReference type="RefSeq" id="WP_186502683.1">
    <property type="nucleotide sequence ID" value="NZ_JACOGK010000009.1"/>
</dbReference>
<dbReference type="Gene3D" id="1.10.150.130">
    <property type="match status" value="1"/>
</dbReference>
<evidence type="ECO:0000259" key="6">
    <source>
        <dbReference type="PROSITE" id="PS51900"/>
    </source>
</evidence>
<comment type="caution">
    <text evidence="7">The sequence shown here is derived from an EMBL/GenBank/DDBJ whole genome shotgun (WGS) entry which is preliminary data.</text>
</comment>
<dbReference type="InterPro" id="IPR002104">
    <property type="entry name" value="Integrase_catalytic"/>
</dbReference>
<dbReference type="SUPFAM" id="SSF47823">
    <property type="entry name" value="lambda integrase-like, N-terminal domain"/>
    <property type="match status" value="1"/>
</dbReference>
<organism evidence="7 8">
    <name type="scientific">Megasphaera hominis</name>
    <dbReference type="NCBI Taxonomy" id="159836"/>
    <lineage>
        <taxon>Bacteria</taxon>
        <taxon>Bacillati</taxon>
        <taxon>Bacillota</taxon>
        <taxon>Negativicutes</taxon>
        <taxon>Veillonellales</taxon>
        <taxon>Veillonellaceae</taxon>
        <taxon>Megasphaera</taxon>
    </lineage>
</organism>
<dbReference type="PROSITE" id="PS51900">
    <property type="entry name" value="CB"/>
    <property type="match status" value="1"/>
</dbReference>
<evidence type="ECO:0000313" key="8">
    <source>
        <dbReference type="Proteomes" id="UP000606870"/>
    </source>
</evidence>
<dbReference type="PANTHER" id="PTHR34605:SF3">
    <property type="entry name" value="P CELL-TYPE AGGLUTINATION PROTEIN MAP4-LIKE-RELATED"/>
    <property type="match status" value="1"/>
</dbReference>
<dbReference type="InterPro" id="IPR052925">
    <property type="entry name" value="Phage_Integrase-like_Recomb"/>
</dbReference>
<dbReference type="InterPro" id="IPR013762">
    <property type="entry name" value="Integrase-like_cat_sf"/>
</dbReference>
<evidence type="ECO:0000256" key="4">
    <source>
        <dbReference type="PROSITE-ProRule" id="PRU01248"/>
    </source>
</evidence>
<evidence type="ECO:0000256" key="2">
    <source>
        <dbReference type="ARBA" id="ARBA00023125"/>
    </source>
</evidence>
<keyword evidence="2 4" id="KW-0238">DNA-binding</keyword>
<evidence type="ECO:0000313" key="7">
    <source>
        <dbReference type="EMBL" id="MBC3536528.1"/>
    </source>
</evidence>
<dbReference type="EMBL" id="JACOGK010000009">
    <property type="protein sequence ID" value="MBC3536528.1"/>
    <property type="molecule type" value="Genomic_DNA"/>
</dbReference>
<dbReference type="InterPro" id="IPR044068">
    <property type="entry name" value="CB"/>
</dbReference>
<dbReference type="PROSITE" id="PS51898">
    <property type="entry name" value="TYR_RECOMBINASE"/>
    <property type="match status" value="1"/>
</dbReference>
<feature type="domain" description="Core-binding (CB)" evidence="6">
    <location>
        <begin position="23"/>
        <end position="100"/>
    </location>
</feature>
<accession>A0ABR6VHF6</accession>
<dbReference type="Gene3D" id="1.10.443.10">
    <property type="entry name" value="Intergrase catalytic core"/>
    <property type="match status" value="1"/>
</dbReference>
<evidence type="ECO:0000256" key="1">
    <source>
        <dbReference type="ARBA" id="ARBA00022908"/>
    </source>
</evidence>
<keyword evidence="8" id="KW-1185">Reference proteome</keyword>
<dbReference type="InterPro" id="IPR010998">
    <property type="entry name" value="Integrase_recombinase_N"/>
</dbReference>
<dbReference type="SUPFAM" id="SSF56349">
    <property type="entry name" value="DNA breaking-rejoining enzymes"/>
    <property type="match status" value="1"/>
</dbReference>
<dbReference type="PANTHER" id="PTHR34605">
    <property type="entry name" value="PHAGE_INTEGRASE DOMAIN-CONTAINING PROTEIN"/>
    <property type="match status" value="1"/>
</dbReference>
<dbReference type="CDD" id="cd00799">
    <property type="entry name" value="INT_Cre_C"/>
    <property type="match status" value="1"/>
</dbReference>
<keyword evidence="3" id="KW-0233">DNA recombination</keyword>
<protein>
    <submittedName>
        <fullName evidence="7">Site-specific integrase</fullName>
    </submittedName>
</protein>
<evidence type="ECO:0000259" key="5">
    <source>
        <dbReference type="PROSITE" id="PS51898"/>
    </source>
</evidence>
<evidence type="ECO:0000256" key="3">
    <source>
        <dbReference type="ARBA" id="ARBA00023172"/>
    </source>
</evidence>
<proteinExistence type="predicted"/>
<gene>
    <name evidence="7" type="ORF">H8J70_04585</name>
</gene>
<dbReference type="InterPro" id="IPR011010">
    <property type="entry name" value="DNA_brk_join_enz"/>
</dbReference>
<dbReference type="InterPro" id="IPR004107">
    <property type="entry name" value="Integrase_SAM-like_N"/>
</dbReference>
<feature type="domain" description="Tyr recombinase" evidence="5">
    <location>
        <begin position="128"/>
        <end position="324"/>
    </location>
</feature>